<keyword evidence="1" id="KW-0472">Membrane</keyword>
<gene>
    <name evidence="2" type="ORF">BECKFW1821C_GA0114237_101218</name>
</gene>
<feature type="transmembrane region" description="Helical" evidence="1">
    <location>
        <begin position="24"/>
        <end position="45"/>
    </location>
</feature>
<protein>
    <submittedName>
        <fullName evidence="2">Uncharacterized protein</fullName>
    </submittedName>
</protein>
<evidence type="ECO:0000313" key="2">
    <source>
        <dbReference type="EMBL" id="VFJ67522.1"/>
    </source>
</evidence>
<organism evidence="2">
    <name type="scientific">Candidatus Kentrum sp. FW</name>
    <dbReference type="NCBI Taxonomy" id="2126338"/>
    <lineage>
        <taxon>Bacteria</taxon>
        <taxon>Pseudomonadati</taxon>
        <taxon>Pseudomonadota</taxon>
        <taxon>Gammaproteobacteria</taxon>
        <taxon>Candidatus Kentrum</taxon>
    </lineage>
</organism>
<sequence length="61" mass="7105">MMGTAPEAIARYFKRITRRLCPSYLLYQFAFAYALLRTGSGLSFFHNDPYRATLFGFREVT</sequence>
<reference evidence="2" key="1">
    <citation type="submission" date="2019-02" db="EMBL/GenBank/DDBJ databases">
        <authorList>
            <person name="Gruber-Vodicka R. H."/>
            <person name="Seah K. B. B."/>
        </authorList>
    </citation>
    <scope>NUCLEOTIDE SEQUENCE</scope>
    <source>
        <strain evidence="2">BECK_BZ131</strain>
    </source>
</reference>
<name>A0A450TJE4_9GAMM</name>
<accession>A0A450TJE4</accession>
<evidence type="ECO:0000256" key="1">
    <source>
        <dbReference type="SAM" id="Phobius"/>
    </source>
</evidence>
<dbReference type="EMBL" id="CAADFE010000012">
    <property type="protein sequence ID" value="VFJ67522.1"/>
    <property type="molecule type" value="Genomic_DNA"/>
</dbReference>
<keyword evidence="1" id="KW-1133">Transmembrane helix</keyword>
<proteinExistence type="predicted"/>
<dbReference type="AlphaFoldDB" id="A0A450TJE4"/>
<keyword evidence="1" id="KW-0812">Transmembrane</keyword>